<evidence type="ECO:0000256" key="18">
    <source>
        <dbReference type="ARBA" id="ARBA00023228"/>
    </source>
</evidence>
<evidence type="ECO:0000256" key="1">
    <source>
        <dbReference type="ARBA" id="ARBA00004240"/>
    </source>
</evidence>
<sequence length="436" mass="48101">MEELVDVADGNRMAGQRGEKEAARFVKTVFEDLELENVEVDEFEIGGWWRDSASLRLLSPRDRTFSSRHEIIALPATPASTVRTEIVDVGVGTPGDFEQADIENKIVLVGASDDIPRGYDRRFHRTEKYHRAIDAGASGFLYWAPLEGCLPSTGWVSFTFDDIGEIPACGISKEVAERLKRYCGDGEVIGELQIQCENAPTTSQNVSAAIGPDTEEEVLVSAHIDAHDIGEGAVDNGTGCALLGEIGRLLSQFESQLETKVRLIAFGAEEAGSLGAKHWLAANNGDDVKCILNLDGIGHERTLDVCTCQFEGVEAVFAEVREELQIPIEIDPSLALFADQWPFVERGIPGLEAKSIRDDDDRRWGLGRLWSHTDGDTLDKLDNRDLRDLVVPLAASVFKLSEQDRKLQHKTQSDVKAGIDSGTEEALRITNRWPWE</sequence>
<protein>
    <recommendedName>
        <fullName evidence="5">Carboxypeptidase Q</fullName>
    </recommendedName>
    <alternativeName>
        <fullName evidence="20">Plasma glutamate carboxypeptidase</fullName>
    </alternativeName>
</protein>
<evidence type="ECO:0000259" key="21">
    <source>
        <dbReference type="Pfam" id="PF02225"/>
    </source>
</evidence>
<evidence type="ECO:0000256" key="5">
    <source>
        <dbReference type="ARBA" id="ARBA00014116"/>
    </source>
</evidence>
<evidence type="ECO:0000256" key="2">
    <source>
        <dbReference type="ARBA" id="ARBA00004371"/>
    </source>
</evidence>
<feature type="domain" description="Peptidase M28" evidence="22">
    <location>
        <begin position="205"/>
        <end position="387"/>
    </location>
</feature>
<comment type="subcellular location">
    <subcellularLocation>
        <location evidence="1">Endoplasmic reticulum</location>
    </subcellularLocation>
    <subcellularLocation>
        <location evidence="3">Golgi apparatus</location>
    </subcellularLocation>
    <subcellularLocation>
        <location evidence="2">Lysosome</location>
    </subcellularLocation>
    <subcellularLocation>
        <location evidence="4">Secreted</location>
    </subcellularLocation>
</comment>
<dbReference type="GO" id="GO:0004180">
    <property type="term" value="F:carboxypeptidase activity"/>
    <property type="evidence" value="ECO:0007669"/>
    <property type="project" value="UniProtKB-KW"/>
</dbReference>
<keyword evidence="15" id="KW-0482">Metalloprotease</keyword>
<evidence type="ECO:0000313" key="23">
    <source>
        <dbReference type="EMBL" id="MCU4754219.1"/>
    </source>
</evidence>
<dbReference type="AlphaFoldDB" id="A0AAP2ZE07"/>
<proteinExistence type="predicted"/>
<evidence type="ECO:0000256" key="8">
    <source>
        <dbReference type="ARBA" id="ARBA00022670"/>
    </source>
</evidence>
<comment type="caution">
    <text evidence="23">The sequence shown here is derived from an EMBL/GenBank/DDBJ whole genome shotgun (WGS) entry which is preliminary data.</text>
</comment>
<dbReference type="Pfam" id="PF04389">
    <property type="entry name" value="Peptidase_M28"/>
    <property type="match status" value="1"/>
</dbReference>
<keyword evidence="7" id="KW-0121">Carboxypeptidase</keyword>
<dbReference type="Gene3D" id="3.50.30.30">
    <property type="match status" value="1"/>
</dbReference>
<keyword evidence="9" id="KW-0479">Metal-binding</keyword>
<reference evidence="23 24" key="1">
    <citation type="submission" date="2022-09" db="EMBL/GenBank/DDBJ databases">
        <title>Enrichment on poylsaccharides allowed isolation of novel metabolic and taxonomic groups of Haloarchaea.</title>
        <authorList>
            <person name="Sorokin D.Y."/>
            <person name="Elcheninov A.G."/>
            <person name="Khizhniak T.V."/>
            <person name="Kolganova T.V."/>
            <person name="Kublanov I.V."/>
        </authorList>
    </citation>
    <scope>NUCLEOTIDE SEQUENCE [LARGE SCALE GENOMIC DNA]</scope>
    <source>
        <strain evidence="23 24">AArc-curdl1</strain>
    </source>
</reference>
<keyword evidence="13" id="KW-0862">Zinc</keyword>
<evidence type="ECO:0000256" key="11">
    <source>
        <dbReference type="ARBA" id="ARBA00022801"/>
    </source>
</evidence>
<feature type="domain" description="PA" evidence="21">
    <location>
        <begin position="93"/>
        <end position="179"/>
    </location>
</feature>
<dbReference type="GO" id="GO:0005764">
    <property type="term" value="C:lysosome"/>
    <property type="evidence" value="ECO:0007669"/>
    <property type="project" value="UniProtKB-SubCell"/>
</dbReference>
<dbReference type="SUPFAM" id="SSF53187">
    <property type="entry name" value="Zn-dependent exopeptidases"/>
    <property type="match status" value="1"/>
</dbReference>
<dbReference type="GO" id="GO:0070573">
    <property type="term" value="F:metallodipeptidase activity"/>
    <property type="evidence" value="ECO:0007669"/>
    <property type="project" value="InterPro"/>
</dbReference>
<evidence type="ECO:0000256" key="7">
    <source>
        <dbReference type="ARBA" id="ARBA00022645"/>
    </source>
</evidence>
<accession>A0AAP2ZE07</accession>
<keyword evidence="17" id="KW-0325">Glycoprotein</keyword>
<dbReference type="PANTHER" id="PTHR12053:SF3">
    <property type="entry name" value="CARBOXYPEPTIDASE Q"/>
    <property type="match status" value="1"/>
</dbReference>
<evidence type="ECO:0000256" key="14">
    <source>
        <dbReference type="ARBA" id="ARBA00023034"/>
    </source>
</evidence>
<evidence type="ECO:0000256" key="9">
    <source>
        <dbReference type="ARBA" id="ARBA00022723"/>
    </source>
</evidence>
<keyword evidence="16" id="KW-0865">Zymogen</keyword>
<gene>
    <name evidence="23" type="ORF">OB919_19915</name>
</gene>
<evidence type="ECO:0000256" key="3">
    <source>
        <dbReference type="ARBA" id="ARBA00004555"/>
    </source>
</evidence>
<evidence type="ECO:0000256" key="10">
    <source>
        <dbReference type="ARBA" id="ARBA00022729"/>
    </source>
</evidence>
<dbReference type="GO" id="GO:0006508">
    <property type="term" value="P:proteolysis"/>
    <property type="evidence" value="ECO:0007669"/>
    <property type="project" value="UniProtKB-KW"/>
</dbReference>
<dbReference type="InterPro" id="IPR039866">
    <property type="entry name" value="CPQ"/>
</dbReference>
<evidence type="ECO:0000256" key="17">
    <source>
        <dbReference type="ARBA" id="ARBA00023180"/>
    </source>
</evidence>
<evidence type="ECO:0000256" key="6">
    <source>
        <dbReference type="ARBA" id="ARBA00022525"/>
    </source>
</evidence>
<dbReference type="Gene3D" id="3.40.630.10">
    <property type="entry name" value="Zn peptidases"/>
    <property type="match status" value="1"/>
</dbReference>
<evidence type="ECO:0000256" key="12">
    <source>
        <dbReference type="ARBA" id="ARBA00022824"/>
    </source>
</evidence>
<keyword evidence="8" id="KW-0645">Protease</keyword>
<evidence type="ECO:0000256" key="20">
    <source>
        <dbReference type="ARBA" id="ARBA00033328"/>
    </source>
</evidence>
<dbReference type="RefSeq" id="WP_342810520.1">
    <property type="nucleotide sequence ID" value="NZ_JAOPJZ010000033.1"/>
</dbReference>
<keyword evidence="10" id="KW-0732">Signal</keyword>
<keyword evidence="14" id="KW-0333">Golgi apparatus</keyword>
<keyword evidence="12" id="KW-0256">Endoplasmic reticulum</keyword>
<dbReference type="InterPro" id="IPR046450">
    <property type="entry name" value="PA_dom_sf"/>
</dbReference>
<dbReference type="EMBL" id="JAOPJZ010000033">
    <property type="protein sequence ID" value="MCU4754219.1"/>
    <property type="molecule type" value="Genomic_DNA"/>
</dbReference>
<comment type="subunit">
    <text evidence="19">Homodimer. The monomeric form is inactive while the homodimer is active.</text>
</comment>
<dbReference type="GO" id="GO:0005576">
    <property type="term" value="C:extracellular region"/>
    <property type="evidence" value="ECO:0007669"/>
    <property type="project" value="UniProtKB-SubCell"/>
</dbReference>
<evidence type="ECO:0000256" key="15">
    <source>
        <dbReference type="ARBA" id="ARBA00023049"/>
    </source>
</evidence>
<evidence type="ECO:0000256" key="16">
    <source>
        <dbReference type="ARBA" id="ARBA00023145"/>
    </source>
</evidence>
<keyword evidence="6" id="KW-0964">Secreted</keyword>
<organism evidence="23 24">
    <name type="scientific">Natronosalvus hydrolyticus</name>
    <dbReference type="NCBI Taxonomy" id="2979988"/>
    <lineage>
        <taxon>Archaea</taxon>
        <taxon>Methanobacteriati</taxon>
        <taxon>Methanobacteriota</taxon>
        <taxon>Stenosarchaea group</taxon>
        <taxon>Halobacteria</taxon>
        <taxon>Halobacteriales</taxon>
        <taxon>Natrialbaceae</taxon>
        <taxon>Natronosalvus</taxon>
    </lineage>
</organism>
<keyword evidence="18" id="KW-0458">Lysosome</keyword>
<keyword evidence="24" id="KW-1185">Reference proteome</keyword>
<name>A0AAP2ZE07_9EURY</name>
<evidence type="ECO:0000259" key="22">
    <source>
        <dbReference type="Pfam" id="PF04389"/>
    </source>
</evidence>
<dbReference type="SUPFAM" id="SSF52025">
    <property type="entry name" value="PA domain"/>
    <property type="match status" value="1"/>
</dbReference>
<dbReference type="InterPro" id="IPR003137">
    <property type="entry name" value="PA_domain"/>
</dbReference>
<evidence type="ECO:0000256" key="4">
    <source>
        <dbReference type="ARBA" id="ARBA00004613"/>
    </source>
</evidence>
<dbReference type="PANTHER" id="PTHR12053">
    <property type="entry name" value="PROTEASE FAMILY M28 PLASMA GLUTAMATE CARBOXYPEPTIDASE-RELATED"/>
    <property type="match status" value="1"/>
</dbReference>
<dbReference type="Pfam" id="PF02225">
    <property type="entry name" value="PA"/>
    <property type="match status" value="1"/>
</dbReference>
<evidence type="ECO:0000256" key="13">
    <source>
        <dbReference type="ARBA" id="ARBA00022833"/>
    </source>
</evidence>
<evidence type="ECO:0000313" key="24">
    <source>
        <dbReference type="Proteomes" id="UP001321047"/>
    </source>
</evidence>
<dbReference type="Proteomes" id="UP001321047">
    <property type="component" value="Unassembled WGS sequence"/>
</dbReference>
<evidence type="ECO:0000256" key="19">
    <source>
        <dbReference type="ARBA" id="ARBA00025833"/>
    </source>
</evidence>
<dbReference type="InterPro" id="IPR007484">
    <property type="entry name" value="Peptidase_M28"/>
</dbReference>
<keyword evidence="11" id="KW-0378">Hydrolase</keyword>
<dbReference type="GO" id="GO:0046872">
    <property type="term" value="F:metal ion binding"/>
    <property type="evidence" value="ECO:0007669"/>
    <property type="project" value="UniProtKB-KW"/>
</dbReference>